<accession>E2A083</accession>
<dbReference type="AlphaFoldDB" id="E2A083"/>
<dbReference type="EMBL" id="GL435556">
    <property type="protein sequence ID" value="EFN73143.1"/>
    <property type="molecule type" value="Genomic_DNA"/>
</dbReference>
<protein>
    <submittedName>
        <fullName evidence="1">Uncharacterized protein</fullName>
    </submittedName>
</protein>
<keyword evidence="2" id="KW-1185">Reference proteome</keyword>
<organism evidence="2">
    <name type="scientific">Camponotus floridanus</name>
    <name type="common">Florida carpenter ant</name>
    <dbReference type="NCBI Taxonomy" id="104421"/>
    <lineage>
        <taxon>Eukaryota</taxon>
        <taxon>Metazoa</taxon>
        <taxon>Ecdysozoa</taxon>
        <taxon>Arthropoda</taxon>
        <taxon>Hexapoda</taxon>
        <taxon>Insecta</taxon>
        <taxon>Pterygota</taxon>
        <taxon>Neoptera</taxon>
        <taxon>Endopterygota</taxon>
        <taxon>Hymenoptera</taxon>
        <taxon>Apocrita</taxon>
        <taxon>Aculeata</taxon>
        <taxon>Formicoidea</taxon>
        <taxon>Formicidae</taxon>
        <taxon>Formicinae</taxon>
        <taxon>Camponotus</taxon>
    </lineage>
</organism>
<dbReference type="InParanoid" id="E2A083"/>
<reference evidence="1 2" key="1">
    <citation type="journal article" date="2010" name="Science">
        <title>Genomic comparison of the ants Camponotus floridanus and Harpegnathos saltator.</title>
        <authorList>
            <person name="Bonasio R."/>
            <person name="Zhang G."/>
            <person name="Ye C."/>
            <person name="Mutti N.S."/>
            <person name="Fang X."/>
            <person name="Qin N."/>
            <person name="Donahue G."/>
            <person name="Yang P."/>
            <person name="Li Q."/>
            <person name="Li C."/>
            <person name="Zhang P."/>
            <person name="Huang Z."/>
            <person name="Berger S.L."/>
            <person name="Reinberg D."/>
            <person name="Wang J."/>
            <person name="Liebig J."/>
        </authorList>
    </citation>
    <scope>NUCLEOTIDE SEQUENCE [LARGE SCALE GENOMIC DNA]</scope>
    <source>
        <strain evidence="2">C129</strain>
    </source>
</reference>
<sequence length="223" mass="25062">MTGESANRLMTPAWRDAITVHRTLSVTLVCSALLLTKPAMIAVITPNCLMAGKWMIIELERYERECLRGADSPSFASTHVVVDLCLRSVLERGEKDEIACTTKNSAESYCVRDNERQTVESRSVIKERSRSRRHSILPWLVVSRGTSLPTKNHPNNLDDSFLIFVVSSIQNLLISRMTFSTFSCEYTSKRSYFEAPLPENTADGDVTQRVIESMNLRQGVISA</sequence>
<dbReference type="Proteomes" id="UP000000311">
    <property type="component" value="Unassembled WGS sequence"/>
</dbReference>
<name>E2A083_CAMFO</name>
<proteinExistence type="predicted"/>
<evidence type="ECO:0000313" key="2">
    <source>
        <dbReference type="Proteomes" id="UP000000311"/>
    </source>
</evidence>
<gene>
    <name evidence="1" type="ORF">EAG_15241</name>
</gene>
<evidence type="ECO:0000313" key="1">
    <source>
        <dbReference type="EMBL" id="EFN73143.1"/>
    </source>
</evidence>